<dbReference type="Proteomes" id="UP001062846">
    <property type="component" value="Chromosome 7"/>
</dbReference>
<keyword evidence="2" id="KW-1185">Reference proteome</keyword>
<reference evidence="1" key="1">
    <citation type="submission" date="2022-02" db="EMBL/GenBank/DDBJ databases">
        <title>Plant Genome Project.</title>
        <authorList>
            <person name="Zhang R.-G."/>
        </authorList>
    </citation>
    <scope>NUCLEOTIDE SEQUENCE</scope>
    <source>
        <strain evidence="1">AT1</strain>
    </source>
</reference>
<proteinExistence type="predicted"/>
<sequence length="307" mass="34674">MGSSRGSGRGSSRGGTGKGSSRGTERGVNSTPVQGFFTSQGSTSTGTQGRGQGRVNIVFGASLPVRMVKLSKLYKKMRQVVVVVQSKPPKLSEEEEEEEKEQVVVVVQSEPLKLSEEEKEKEKEKEKEDREKEKDEEKEKDGEGEGEEGEGEGEEEEEEEEEDEEEKEEEESLLDDESLYGVGVVIIEHGFILTCAHLVPREFEVSIRGWNDEEFQDAYVYLYDTNYDLAIIRTRARGSPRLFREFGCSSVLHFGMSLYSIAHLDRLAFSIIQGDVGHPKRLKEEVHSLKKRIYYSKYPTPQKSSFI</sequence>
<name>A0ACC0MXK0_RHOML</name>
<comment type="caution">
    <text evidence="1">The sequence shown here is derived from an EMBL/GenBank/DDBJ whole genome shotgun (WGS) entry which is preliminary data.</text>
</comment>
<accession>A0ACC0MXK0</accession>
<dbReference type="EMBL" id="CM046394">
    <property type="protein sequence ID" value="KAI8545304.1"/>
    <property type="molecule type" value="Genomic_DNA"/>
</dbReference>
<evidence type="ECO:0000313" key="1">
    <source>
        <dbReference type="EMBL" id="KAI8545304.1"/>
    </source>
</evidence>
<evidence type="ECO:0000313" key="2">
    <source>
        <dbReference type="Proteomes" id="UP001062846"/>
    </source>
</evidence>
<gene>
    <name evidence="1" type="ORF">RHMOL_Rhmol07G0030500</name>
</gene>
<protein>
    <submittedName>
        <fullName evidence="1">Uncharacterized protein</fullName>
    </submittedName>
</protein>
<organism evidence="1 2">
    <name type="scientific">Rhododendron molle</name>
    <name type="common">Chinese azalea</name>
    <name type="synonym">Azalea mollis</name>
    <dbReference type="NCBI Taxonomy" id="49168"/>
    <lineage>
        <taxon>Eukaryota</taxon>
        <taxon>Viridiplantae</taxon>
        <taxon>Streptophyta</taxon>
        <taxon>Embryophyta</taxon>
        <taxon>Tracheophyta</taxon>
        <taxon>Spermatophyta</taxon>
        <taxon>Magnoliopsida</taxon>
        <taxon>eudicotyledons</taxon>
        <taxon>Gunneridae</taxon>
        <taxon>Pentapetalae</taxon>
        <taxon>asterids</taxon>
        <taxon>Ericales</taxon>
        <taxon>Ericaceae</taxon>
        <taxon>Ericoideae</taxon>
        <taxon>Rhodoreae</taxon>
        <taxon>Rhododendron</taxon>
    </lineage>
</organism>